<reference evidence="3 4" key="1">
    <citation type="submission" date="2019-02" db="EMBL/GenBank/DDBJ databases">
        <title>Draft genome sequence of Amycolatopsis sp. 8-3EHSu isolated from roots of Suaeda maritima.</title>
        <authorList>
            <person name="Duangmal K."/>
            <person name="Chantavorakit T."/>
        </authorList>
    </citation>
    <scope>NUCLEOTIDE SEQUENCE [LARGE SCALE GENOMIC DNA]</scope>
    <source>
        <strain evidence="3 4">8-3EHSu</strain>
    </source>
</reference>
<sequence>MRRRMKAVLGAALLAATVSGCGLETNAALPYEVGPGSIKAIPELQGVDITVGSKDFTENILLGYIAELALAAAGADVSDLTDIKGSVNARKALLSGDVDLTWEYTGTGWINYQGNTDPIPDEREQFEAVKKADAEQFGVAWLEYSPVNNTYAFATTAAYAQQHNLKTNSDMTRFLKENPDQAVFCLETEFSSRQDGFPGVQKVYGFPSTDIKQFGTGAIYTSVASGTCNFGEVFTTDGRIAGLNLKVLEDDKKFFPQYNASPTLRVDFLNQHPRIREVLAPVSAALSNDQMIEMGKQVDIDGKDPSEVAKDWMVAKGFVTVS</sequence>
<dbReference type="GO" id="GO:0043190">
    <property type="term" value="C:ATP-binding cassette (ABC) transporter complex"/>
    <property type="evidence" value="ECO:0007669"/>
    <property type="project" value="InterPro"/>
</dbReference>
<dbReference type="GO" id="GO:0022857">
    <property type="term" value="F:transmembrane transporter activity"/>
    <property type="evidence" value="ECO:0007669"/>
    <property type="project" value="InterPro"/>
</dbReference>
<protein>
    <submittedName>
        <fullName evidence="3">Glycine betaine ABC transporter substrate-binding protein</fullName>
    </submittedName>
</protein>
<accession>A0A4Q7J516</accession>
<dbReference type="OrthoDB" id="9781705at2"/>
<keyword evidence="1" id="KW-0732">Signal</keyword>
<proteinExistence type="predicted"/>
<dbReference type="Pfam" id="PF04069">
    <property type="entry name" value="OpuAC"/>
    <property type="match status" value="1"/>
</dbReference>
<dbReference type="AlphaFoldDB" id="A0A4Q7J516"/>
<evidence type="ECO:0000313" key="4">
    <source>
        <dbReference type="Proteomes" id="UP000292003"/>
    </source>
</evidence>
<dbReference type="EMBL" id="SFCC01000010">
    <property type="protein sequence ID" value="RZQ62159.1"/>
    <property type="molecule type" value="Genomic_DNA"/>
</dbReference>
<dbReference type="SUPFAM" id="SSF53850">
    <property type="entry name" value="Periplasmic binding protein-like II"/>
    <property type="match status" value="1"/>
</dbReference>
<feature type="signal peptide" evidence="1">
    <location>
        <begin position="1"/>
        <end position="27"/>
    </location>
</feature>
<dbReference type="InterPro" id="IPR007210">
    <property type="entry name" value="ABC_Gly_betaine_transp_sub-bd"/>
</dbReference>
<dbReference type="CDD" id="cd13611">
    <property type="entry name" value="PBP2_YehZ"/>
    <property type="match status" value="1"/>
</dbReference>
<dbReference type="Gene3D" id="3.40.190.120">
    <property type="entry name" value="Osmoprotection protein (prox), domain 2"/>
    <property type="match status" value="1"/>
</dbReference>
<dbReference type="Gene3D" id="3.40.190.10">
    <property type="entry name" value="Periplasmic binding protein-like II"/>
    <property type="match status" value="1"/>
</dbReference>
<dbReference type="Proteomes" id="UP000292003">
    <property type="component" value="Unassembled WGS sequence"/>
</dbReference>
<gene>
    <name evidence="3" type="ORF">EWH70_21560</name>
</gene>
<evidence type="ECO:0000313" key="3">
    <source>
        <dbReference type="EMBL" id="RZQ62159.1"/>
    </source>
</evidence>
<feature type="domain" description="ABC-type glycine betaine transport system substrate-binding" evidence="2">
    <location>
        <begin position="48"/>
        <end position="313"/>
    </location>
</feature>
<comment type="caution">
    <text evidence="3">The sequence shown here is derived from an EMBL/GenBank/DDBJ whole genome shotgun (WGS) entry which is preliminary data.</text>
</comment>
<organism evidence="3 4">
    <name type="scientific">Amycolatopsis suaedae</name>
    <dbReference type="NCBI Taxonomy" id="2510978"/>
    <lineage>
        <taxon>Bacteria</taxon>
        <taxon>Bacillati</taxon>
        <taxon>Actinomycetota</taxon>
        <taxon>Actinomycetes</taxon>
        <taxon>Pseudonocardiales</taxon>
        <taxon>Pseudonocardiaceae</taxon>
        <taxon>Amycolatopsis</taxon>
    </lineage>
</organism>
<dbReference type="RefSeq" id="WP_130477252.1">
    <property type="nucleotide sequence ID" value="NZ_SFCC01000010.1"/>
</dbReference>
<dbReference type="PROSITE" id="PS51257">
    <property type="entry name" value="PROKAR_LIPOPROTEIN"/>
    <property type="match status" value="1"/>
</dbReference>
<feature type="chain" id="PRO_5020917426" evidence="1">
    <location>
        <begin position="28"/>
        <end position="322"/>
    </location>
</feature>
<name>A0A4Q7J516_9PSEU</name>
<keyword evidence="4" id="KW-1185">Reference proteome</keyword>
<evidence type="ECO:0000259" key="2">
    <source>
        <dbReference type="Pfam" id="PF04069"/>
    </source>
</evidence>
<evidence type="ECO:0000256" key="1">
    <source>
        <dbReference type="SAM" id="SignalP"/>
    </source>
</evidence>